<dbReference type="CDD" id="cd00093">
    <property type="entry name" value="HTH_XRE"/>
    <property type="match status" value="1"/>
</dbReference>
<keyword evidence="3" id="KW-1185">Reference proteome</keyword>
<reference evidence="3" key="1">
    <citation type="submission" date="2021-11" db="EMBL/GenBank/DDBJ databases">
        <title>Cultivation dependent microbiological survey of springs from the worlds oldest radium mine currently devoted to the extraction of radon-saturated water.</title>
        <authorList>
            <person name="Kapinusova G."/>
            <person name="Smrhova T."/>
            <person name="Strejcek M."/>
            <person name="Suman J."/>
            <person name="Jani K."/>
            <person name="Pajer P."/>
            <person name="Uhlik O."/>
        </authorList>
    </citation>
    <scope>NUCLEOTIDE SEQUENCE [LARGE SCALE GENOMIC DNA]</scope>
    <source>
        <strain evidence="3">J379</strain>
    </source>
</reference>
<accession>A0ABY5PKA8</accession>
<dbReference type="PROSITE" id="PS50943">
    <property type="entry name" value="HTH_CROC1"/>
    <property type="match status" value="1"/>
</dbReference>
<evidence type="ECO:0000259" key="1">
    <source>
        <dbReference type="PROSITE" id="PS50943"/>
    </source>
</evidence>
<dbReference type="InterPro" id="IPR010982">
    <property type="entry name" value="Lambda_DNA-bd_dom_sf"/>
</dbReference>
<dbReference type="Proteomes" id="UP001058860">
    <property type="component" value="Chromosome"/>
</dbReference>
<gene>
    <name evidence="2" type="ORF">LRS13_06125</name>
</gene>
<dbReference type="SUPFAM" id="SSF47413">
    <property type="entry name" value="lambda repressor-like DNA-binding domains"/>
    <property type="match status" value="1"/>
</dbReference>
<dbReference type="EMBL" id="CP088295">
    <property type="protein sequence ID" value="UUY05102.1"/>
    <property type="molecule type" value="Genomic_DNA"/>
</dbReference>
<feature type="domain" description="HTH cro/C1-type" evidence="1">
    <location>
        <begin position="1"/>
        <end position="47"/>
    </location>
</feature>
<organism evidence="2 3">
    <name type="scientific">Svornostia abyssi</name>
    <dbReference type="NCBI Taxonomy" id="2898438"/>
    <lineage>
        <taxon>Bacteria</taxon>
        <taxon>Bacillati</taxon>
        <taxon>Actinomycetota</taxon>
        <taxon>Thermoleophilia</taxon>
        <taxon>Solirubrobacterales</taxon>
        <taxon>Baekduiaceae</taxon>
        <taxon>Svornostia</taxon>
    </lineage>
</organism>
<dbReference type="Gene3D" id="1.10.260.40">
    <property type="entry name" value="lambda repressor-like DNA-binding domains"/>
    <property type="match status" value="1"/>
</dbReference>
<evidence type="ECO:0000313" key="3">
    <source>
        <dbReference type="Proteomes" id="UP001058860"/>
    </source>
</evidence>
<sequence length="72" mass="7813">MPQQDAARLAGLDRTSWGRIEAGKLDVRLDTLLRIQFALGVDTLEALFSETTGDLFETGHEDRNASPGTPGI</sequence>
<name>A0ABY5PKA8_9ACTN</name>
<proteinExistence type="predicted"/>
<dbReference type="InterPro" id="IPR001387">
    <property type="entry name" value="Cro/C1-type_HTH"/>
</dbReference>
<evidence type="ECO:0000313" key="2">
    <source>
        <dbReference type="EMBL" id="UUY05102.1"/>
    </source>
</evidence>
<protein>
    <submittedName>
        <fullName evidence="2">Helix-turn-helix transcriptional regulator</fullName>
    </submittedName>
</protein>